<dbReference type="PRINTS" id="PR00033">
    <property type="entry name" value="HTHASNC"/>
</dbReference>
<dbReference type="InterPro" id="IPR000485">
    <property type="entry name" value="AsnC-type_HTH_dom"/>
</dbReference>
<reference evidence="5 6" key="1">
    <citation type="submission" date="2024-02" db="EMBL/GenBank/DDBJ databases">
        <title>Bacterial strain from lacustrine sediment.</title>
        <authorList>
            <person name="Petit C."/>
            <person name="Fadhlaoui K."/>
        </authorList>
    </citation>
    <scope>NUCLEOTIDE SEQUENCE [LARGE SCALE GENOMIC DNA]</scope>
    <source>
        <strain evidence="5 6">IPX-CK</strain>
    </source>
</reference>
<protein>
    <submittedName>
        <fullName evidence="5">Lrp/AsnC family transcriptional regulator</fullName>
    </submittedName>
</protein>
<organism evidence="5 6">
    <name type="scientific">Kineothrix sedimenti</name>
    <dbReference type="NCBI Taxonomy" id="3123317"/>
    <lineage>
        <taxon>Bacteria</taxon>
        <taxon>Bacillati</taxon>
        <taxon>Bacillota</taxon>
        <taxon>Clostridia</taxon>
        <taxon>Lachnospirales</taxon>
        <taxon>Lachnospiraceae</taxon>
        <taxon>Kineothrix</taxon>
    </lineage>
</organism>
<gene>
    <name evidence="5" type="ORF">V6984_03520</name>
</gene>
<dbReference type="PANTHER" id="PTHR30154">
    <property type="entry name" value="LEUCINE-RESPONSIVE REGULATORY PROTEIN"/>
    <property type="match status" value="1"/>
</dbReference>
<dbReference type="SMART" id="SM00344">
    <property type="entry name" value="HTH_ASNC"/>
    <property type="match status" value="1"/>
</dbReference>
<dbReference type="SUPFAM" id="SSF54909">
    <property type="entry name" value="Dimeric alpha+beta barrel"/>
    <property type="match status" value="1"/>
</dbReference>
<dbReference type="SUPFAM" id="SSF46785">
    <property type="entry name" value="Winged helix' DNA-binding domain"/>
    <property type="match status" value="1"/>
</dbReference>
<dbReference type="InterPro" id="IPR019888">
    <property type="entry name" value="Tscrpt_reg_AsnC-like"/>
</dbReference>
<evidence type="ECO:0000259" key="4">
    <source>
        <dbReference type="PROSITE" id="PS50956"/>
    </source>
</evidence>
<dbReference type="RefSeq" id="WP_342758425.1">
    <property type="nucleotide sequence ID" value="NZ_CP146256.1"/>
</dbReference>
<dbReference type="InterPro" id="IPR011008">
    <property type="entry name" value="Dimeric_a/b-barrel"/>
</dbReference>
<dbReference type="PROSITE" id="PS50956">
    <property type="entry name" value="HTH_ASNC_2"/>
    <property type="match status" value="1"/>
</dbReference>
<keyword evidence="2" id="KW-0238">DNA-binding</keyword>
<dbReference type="InterPro" id="IPR036390">
    <property type="entry name" value="WH_DNA-bd_sf"/>
</dbReference>
<keyword evidence="3" id="KW-0804">Transcription</keyword>
<dbReference type="Gene3D" id="1.10.10.10">
    <property type="entry name" value="Winged helix-like DNA-binding domain superfamily/Winged helix DNA-binding domain"/>
    <property type="match status" value="1"/>
</dbReference>
<keyword evidence="1" id="KW-0805">Transcription regulation</keyword>
<dbReference type="InterPro" id="IPR019885">
    <property type="entry name" value="Tscrpt_reg_HTH_AsnC-type_CS"/>
</dbReference>
<feature type="domain" description="HTH asnC-type" evidence="4">
    <location>
        <begin position="1"/>
        <end position="62"/>
    </location>
</feature>
<dbReference type="InterPro" id="IPR036388">
    <property type="entry name" value="WH-like_DNA-bd_sf"/>
</dbReference>
<accession>A0ABZ3EZV3</accession>
<dbReference type="CDD" id="cd00090">
    <property type="entry name" value="HTH_ARSR"/>
    <property type="match status" value="1"/>
</dbReference>
<dbReference type="Gene3D" id="3.30.70.920">
    <property type="match status" value="1"/>
</dbReference>
<evidence type="ECO:0000313" key="6">
    <source>
        <dbReference type="Proteomes" id="UP001451571"/>
    </source>
</evidence>
<keyword evidence="6" id="KW-1185">Reference proteome</keyword>
<dbReference type="PROSITE" id="PS00519">
    <property type="entry name" value="HTH_ASNC_1"/>
    <property type="match status" value="1"/>
</dbReference>
<proteinExistence type="predicted"/>
<evidence type="ECO:0000256" key="2">
    <source>
        <dbReference type="ARBA" id="ARBA00023125"/>
    </source>
</evidence>
<dbReference type="Pfam" id="PF13404">
    <property type="entry name" value="HTH_AsnC-type"/>
    <property type="match status" value="1"/>
</dbReference>
<dbReference type="InterPro" id="IPR019887">
    <property type="entry name" value="Tscrpt_reg_AsnC/Lrp_C"/>
</dbReference>
<sequence>MDEVDRKILIALRENSRRSATDISKRVNLSVAAVIERINKMENIGIIQQYTLVVNQHKIGNDVMALMEVSLEHPKYYDEFTDKMKSMEDIEACHYVTGDYDFMIKINTRSSEELELLHRKIKSIRGVSGTKTFFVLKEIKNTLAPVPEVKKI</sequence>
<name>A0ABZ3EZV3_9FIRM</name>
<evidence type="ECO:0000256" key="1">
    <source>
        <dbReference type="ARBA" id="ARBA00023015"/>
    </source>
</evidence>
<evidence type="ECO:0000256" key="3">
    <source>
        <dbReference type="ARBA" id="ARBA00023163"/>
    </source>
</evidence>
<dbReference type="PANTHER" id="PTHR30154:SF34">
    <property type="entry name" value="TRANSCRIPTIONAL REGULATOR AZLB"/>
    <property type="match status" value="1"/>
</dbReference>
<dbReference type="InterPro" id="IPR011991">
    <property type="entry name" value="ArsR-like_HTH"/>
</dbReference>
<dbReference type="Proteomes" id="UP001451571">
    <property type="component" value="Chromosome"/>
</dbReference>
<evidence type="ECO:0000313" key="5">
    <source>
        <dbReference type="EMBL" id="XAH74847.1"/>
    </source>
</evidence>
<dbReference type="EMBL" id="CP146256">
    <property type="protein sequence ID" value="XAH74847.1"/>
    <property type="molecule type" value="Genomic_DNA"/>
</dbReference>
<dbReference type="Pfam" id="PF01037">
    <property type="entry name" value="AsnC_trans_reg"/>
    <property type="match status" value="1"/>
</dbReference>